<dbReference type="GeneID" id="14922706"/>
<dbReference type="InterPro" id="IPR001810">
    <property type="entry name" value="F-box_dom"/>
</dbReference>
<protein>
    <recommendedName>
        <fullName evidence="1">F-box domain-containing protein</fullName>
    </recommendedName>
</protein>
<dbReference type="SUPFAM" id="SSF81383">
    <property type="entry name" value="F-box domain"/>
    <property type="match status" value="1"/>
</dbReference>
<name>L8HAP4_ACACF</name>
<keyword evidence="3" id="KW-1185">Reference proteome</keyword>
<dbReference type="VEuPathDB" id="AmoebaDB:ACA1_385700"/>
<dbReference type="AlphaFoldDB" id="L8HAP4"/>
<dbReference type="Gene3D" id="3.80.10.10">
    <property type="entry name" value="Ribonuclease Inhibitor"/>
    <property type="match status" value="1"/>
</dbReference>
<proteinExistence type="predicted"/>
<evidence type="ECO:0000313" key="2">
    <source>
        <dbReference type="EMBL" id="ELR21793.1"/>
    </source>
</evidence>
<evidence type="ECO:0000259" key="1">
    <source>
        <dbReference type="PROSITE" id="PS50181"/>
    </source>
</evidence>
<dbReference type="PROSITE" id="PS50181">
    <property type="entry name" value="FBOX"/>
    <property type="match status" value="1"/>
</dbReference>
<accession>L8HAP4</accession>
<reference evidence="2 3" key="1">
    <citation type="journal article" date="2013" name="Genome Biol.">
        <title>Genome of Acanthamoeba castellanii highlights extensive lateral gene transfer and early evolution of tyrosine kinase signaling.</title>
        <authorList>
            <person name="Clarke M."/>
            <person name="Lohan A.J."/>
            <person name="Liu B."/>
            <person name="Lagkouvardos I."/>
            <person name="Roy S."/>
            <person name="Zafar N."/>
            <person name="Bertelli C."/>
            <person name="Schilde C."/>
            <person name="Kianianmomeni A."/>
            <person name="Burglin T.R."/>
            <person name="Frech C."/>
            <person name="Turcotte B."/>
            <person name="Kopec K.O."/>
            <person name="Synnott J.M."/>
            <person name="Choo C."/>
            <person name="Paponov I."/>
            <person name="Finkler A."/>
            <person name="Soon Heng Tan C."/>
            <person name="Hutchins A.P."/>
            <person name="Weinmeier T."/>
            <person name="Rattei T."/>
            <person name="Chu J.S."/>
            <person name="Gimenez G."/>
            <person name="Irimia M."/>
            <person name="Rigden D.J."/>
            <person name="Fitzpatrick D.A."/>
            <person name="Lorenzo-Morales J."/>
            <person name="Bateman A."/>
            <person name="Chiu C.H."/>
            <person name="Tang P."/>
            <person name="Hegemann P."/>
            <person name="Fromm H."/>
            <person name="Raoult D."/>
            <person name="Greub G."/>
            <person name="Miranda-Saavedra D."/>
            <person name="Chen N."/>
            <person name="Nash P."/>
            <person name="Ginger M.L."/>
            <person name="Horn M."/>
            <person name="Schaap P."/>
            <person name="Caler L."/>
            <person name="Loftus B."/>
        </authorList>
    </citation>
    <scope>NUCLEOTIDE SEQUENCE [LARGE SCALE GENOMIC DNA]</scope>
    <source>
        <strain evidence="2 3">Neff</strain>
    </source>
</reference>
<dbReference type="EMBL" id="KB007900">
    <property type="protein sequence ID" value="ELR21793.1"/>
    <property type="molecule type" value="Genomic_DNA"/>
</dbReference>
<dbReference type="SUPFAM" id="SSF52047">
    <property type="entry name" value="RNI-like"/>
    <property type="match status" value="1"/>
</dbReference>
<sequence length="349" mass="39729">MDDLPPEVVSHILSYSHEDSAAALVTKRLVCQQWRGLIDTCTSIWARFRELSISDSKMTTAELEHRCSFMVRPEKIRLVRCPNITIHALSGLLSSRQNGHLREICIENCHKITSKDLSLSDIIATCPQLESLTFISNNHHQESKIPFSQWHQREEELIHALKQRCADNPLKLLRTNVVRSTKALLETATIHCQRFEWEDMDRGRPDLGQYFTRDVLCRVNDPDDYYNYCEGKPELGWSQSIGPDNCGGSLRKIGSQDHYTFRWSKAGACPSVTLEKKQLLMLSDDGFASLMDAEGNVSEDTLIPHQLRPRLYRALAQGEEDVWLSFLSTPDFGTVLFGASTGHDAYLFE</sequence>
<feature type="domain" description="F-box" evidence="1">
    <location>
        <begin position="1"/>
        <end position="48"/>
    </location>
</feature>
<evidence type="ECO:0000313" key="3">
    <source>
        <dbReference type="Proteomes" id="UP000011083"/>
    </source>
</evidence>
<dbReference type="InterPro" id="IPR036047">
    <property type="entry name" value="F-box-like_dom_sf"/>
</dbReference>
<dbReference type="Proteomes" id="UP000011083">
    <property type="component" value="Unassembled WGS sequence"/>
</dbReference>
<dbReference type="Pfam" id="PF12937">
    <property type="entry name" value="F-box-like"/>
    <property type="match status" value="1"/>
</dbReference>
<dbReference type="InterPro" id="IPR032675">
    <property type="entry name" value="LRR_dom_sf"/>
</dbReference>
<dbReference type="RefSeq" id="XP_004347175.1">
    <property type="nucleotide sequence ID" value="XM_004347125.1"/>
</dbReference>
<dbReference type="KEGG" id="acan:ACA1_385700"/>
<organism evidence="2 3">
    <name type="scientific">Acanthamoeba castellanii (strain ATCC 30010 / Neff)</name>
    <dbReference type="NCBI Taxonomy" id="1257118"/>
    <lineage>
        <taxon>Eukaryota</taxon>
        <taxon>Amoebozoa</taxon>
        <taxon>Discosea</taxon>
        <taxon>Longamoebia</taxon>
        <taxon>Centramoebida</taxon>
        <taxon>Acanthamoebidae</taxon>
        <taxon>Acanthamoeba</taxon>
    </lineage>
</organism>
<gene>
    <name evidence="2" type="ORF">ACA1_385700</name>
</gene>